<comment type="subunit">
    <text evidence="1">Component of the FACT complex.</text>
</comment>
<dbReference type="GO" id="GO:0006368">
    <property type="term" value="P:transcription elongation by RNA polymerase II"/>
    <property type="evidence" value="ECO:0007669"/>
    <property type="project" value="TreeGrafter"/>
</dbReference>
<dbReference type="InterPro" id="IPR029149">
    <property type="entry name" value="Creatin/AminoP/Spt16_N"/>
</dbReference>
<keyword evidence="1" id="KW-0158">Chromosome</keyword>
<dbReference type="GO" id="GO:0035101">
    <property type="term" value="C:FACT complex"/>
    <property type="evidence" value="ECO:0007669"/>
    <property type="project" value="UniProtKB-UniRule"/>
</dbReference>
<evidence type="ECO:0000256" key="2">
    <source>
        <dbReference type="SAM" id="MobiDB-lite"/>
    </source>
</evidence>
<dbReference type="OrthoDB" id="1301824at2759"/>
<comment type="function">
    <text evidence="1">Component of the FACT complex, a general chromatin factor that acts to reorganize nucleosomes. The FACT complex is involved in multiple processes that require DNA as a template such as mRNA elongation, DNA replication and DNA repair. During transcription elongation the FACT complex acts as a histone chaperone that both destabilizes and restores nucleosomal structure. It facilitates the passage of RNA polymerase II and transcription by promoting the dissociation of one histone H2A-H2B dimer from the nucleosome, then subsequently promotes the reestablishment of the nucleosome following the passage of RNA polymerase II.</text>
</comment>
<reference evidence="4 5" key="1">
    <citation type="submission" date="2020-04" db="EMBL/GenBank/DDBJ databases">
        <title>Plant Genome Project.</title>
        <authorList>
            <person name="Zhang R.-G."/>
        </authorList>
    </citation>
    <scope>NUCLEOTIDE SEQUENCE [LARGE SCALE GENOMIC DNA]</scope>
    <source>
        <strain evidence="4">YNK0</strain>
        <tissue evidence="4">Leaf</tissue>
    </source>
</reference>
<evidence type="ECO:0000256" key="1">
    <source>
        <dbReference type="RuleBase" id="RU367052"/>
    </source>
</evidence>
<dbReference type="Gene3D" id="3.40.350.10">
    <property type="entry name" value="Creatinase/prolidase N-terminal domain"/>
    <property type="match status" value="1"/>
</dbReference>
<dbReference type="GO" id="GO:0006260">
    <property type="term" value="P:DNA replication"/>
    <property type="evidence" value="ECO:0007669"/>
    <property type="project" value="UniProtKB-KW"/>
</dbReference>
<evidence type="ECO:0000259" key="3">
    <source>
        <dbReference type="SMART" id="SM01285"/>
    </source>
</evidence>
<organism evidence="4 5">
    <name type="scientific">Tetracentron sinense</name>
    <name type="common">Spur-leaf</name>
    <dbReference type="NCBI Taxonomy" id="13715"/>
    <lineage>
        <taxon>Eukaryota</taxon>
        <taxon>Viridiplantae</taxon>
        <taxon>Streptophyta</taxon>
        <taxon>Embryophyta</taxon>
        <taxon>Tracheophyta</taxon>
        <taxon>Spermatophyta</taxon>
        <taxon>Magnoliopsida</taxon>
        <taxon>Trochodendrales</taxon>
        <taxon>Trochodendraceae</taxon>
        <taxon>Tetracentron</taxon>
    </lineage>
</organism>
<dbReference type="GO" id="GO:0006281">
    <property type="term" value="P:DNA repair"/>
    <property type="evidence" value="ECO:0007669"/>
    <property type="project" value="UniProtKB-UniRule"/>
</dbReference>
<dbReference type="PANTHER" id="PTHR13980:SF21">
    <property type="entry name" value="FACT COMPLEX SUBUNIT"/>
    <property type="match status" value="1"/>
</dbReference>
<protein>
    <recommendedName>
        <fullName evidence="1">FACT complex subunit</fullName>
    </recommendedName>
</protein>
<comment type="similarity">
    <text evidence="1">Belongs to the peptidase M24 family. SPT16 subfamily.</text>
</comment>
<keyword evidence="1" id="KW-0805">Transcription regulation</keyword>
<name>A0A834ZHR8_TETSI</name>
<dbReference type="EMBL" id="JABCRI010000004">
    <property type="protein sequence ID" value="KAF8407454.1"/>
    <property type="molecule type" value="Genomic_DNA"/>
</dbReference>
<feature type="compositionally biased region" description="Polar residues" evidence="2">
    <location>
        <begin position="243"/>
        <end position="254"/>
    </location>
</feature>
<feature type="domain" description="FACT complex subunit SPT16 N-terminal lobe" evidence="3">
    <location>
        <begin position="1"/>
        <end position="145"/>
    </location>
</feature>
<feature type="compositionally biased region" description="Acidic residues" evidence="2">
    <location>
        <begin position="255"/>
        <end position="267"/>
    </location>
</feature>
<dbReference type="Proteomes" id="UP000655225">
    <property type="component" value="Unassembled WGS sequence"/>
</dbReference>
<dbReference type="SMART" id="SM01285">
    <property type="entry name" value="FACT-Spt16_Nlob"/>
    <property type="match status" value="1"/>
</dbReference>
<dbReference type="PANTHER" id="PTHR13980">
    <property type="entry name" value="CDC68 RELATED"/>
    <property type="match status" value="1"/>
</dbReference>
<accession>A0A834ZHR8</accession>
<sequence>MNLNTHHSDSSINLHHPISSAFYVWLLGYDFPDTIAIFTLKEIHFVCTKKKASLLKTLVSVAMEAVQTPFFIHEKVKGDNGYALLDEILSETALNHRNKAVHNENYHPIVLGCILGESPRSKLLWKWSKKKKPDGYEIVHIDNGVSRLFRIRADADRKDQDEKSLMEGDEKSLMEVSSDKDCREELGEKTDSRACGIILQMQVLPKEIDEMLSMTVERKSQLKETVIPKPEETHLEKNLKDNALSNSGNCSLGSDENDDWVLVEADD</sequence>
<gene>
    <name evidence="4" type="ORF">HHK36_006587</name>
</gene>
<keyword evidence="1" id="KW-0234">DNA repair</keyword>
<dbReference type="AlphaFoldDB" id="A0A834ZHR8"/>
<evidence type="ECO:0000313" key="5">
    <source>
        <dbReference type="Proteomes" id="UP000655225"/>
    </source>
</evidence>
<dbReference type="OMA" id="GCILGES"/>
<dbReference type="InterPro" id="IPR029148">
    <property type="entry name" value="FACT-SPT16_Nlobe"/>
</dbReference>
<dbReference type="InterPro" id="IPR040258">
    <property type="entry name" value="Spt16"/>
</dbReference>
<keyword evidence="5" id="KW-1185">Reference proteome</keyword>
<dbReference type="Pfam" id="PF14826">
    <property type="entry name" value="FACT-Spt16_Nlob"/>
    <property type="match status" value="1"/>
</dbReference>
<comment type="subcellular location">
    <subcellularLocation>
        <location evidence="1">Nucleus</location>
    </subcellularLocation>
    <subcellularLocation>
        <location evidence="1">Chromosome</location>
    </subcellularLocation>
</comment>
<dbReference type="GO" id="GO:0031491">
    <property type="term" value="F:nucleosome binding"/>
    <property type="evidence" value="ECO:0007669"/>
    <property type="project" value="TreeGrafter"/>
</dbReference>
<feature type="region of interest" description="Disordered" evidence="2">
    <location>
        <begin position="233"/>
        <end position="267"/>
    </location>
</feature>
<evidence type="ECO:0000313" key="4">
    <source>
        <dbReference type="EMBL" id="KAF8407454.1"/>
    </source>
</evidence>
<keyword evidence="1" id="KW-0539">Nucleus</keyword>
<keyword evidence="1" id="KW-0235">DNA replication</keyword>
<proteinExistence type="inferred from homology"/>
<keyword evidence="1" id="KW-0804">Transcription</keyword>
<keyword evidence="1" id="KW-0227">DNA damage</keyword>
<comment type="caution">
    <text evidence="4">The sequence shown here is derived from an EMBL/GenBank/DDBJ whole genome shotgun (WGS) entry which is preliminary data.</text>
</comment>